<protein>
    <submittedName>
        <fullName evidence="6">Glycoside hydrolase</fullName>
    </submittedName>
</protein>
<evidence type="ECO:0000313" key="6">
    <source>
        <dbReference type="EMBL" id="ORY38601.1"/>
    </source>
</evidence>
<dbReference type="InterPro" id="IPR050542">
    <property type="entry name" value="Glycosyl_Hydrlase18_Chitinase"/>
</dbReference>
<dbReference type="EMBL" id="MCGO01000043">
    <property type="protein sequence ID" value="ORY38601.1"/>
    <property type="molecule type" value="Genomic_DNA"/>
</dbReference>
<keyword evidence="2" id="KW-0326">Glycosidase</keyword>
<feature type="compositionally biased region" description="Low complexity" evidence="3">
    <location>
        <begin position="144"/>
        <end position="153"/>
    </location>
</feature>
<evidence type="ECO:0000313" key="7">
    <source>
        <dbReference type="Proteomes" id="UP000193642"/>
    </source>
</evidence>
<proteinExistence type="predicted"/>
<evidence type="ECO:0000256" key="2">
    <source>
        <dbReference type="ARBA" id="ARBA00023295"/>
    </source>
</evidence>
<evidence type="ECO:0000256" key="3">
    <source>
        <dbReference type="SAM" id="MobiDB-lite"/>
    </source>
</evidence>
<dbReference type="InterPro" id="IPR001223">
    <property type="entry name" value="Glyco_hydro18_cat"/>
</dbReference>
<dbReference type="GO" id="GO:0005576">
    <property type="term" value="C:extracellular region"/>
    <property type="evidence" value="ECO:0007669"/>
    <property type="project" value="TreeGrafter"/>
</dbReference>
<reference evidence="6 7" key="1">
    <citation type="submission" date="2016-07" db="EMBL/GenBank/DDBJ databases">
        <title>Pervasive Adenine N6-methylation of Active Genes in Fungi.</title>
        <authorList>
            <consortium name="DOE Joint Genome Institute"/>
            <person name="Mondo S.J."/>
            <person name="Dannebaum R.O."/>
            <person name="Kuo R.C."/>
            <person name="Labutti K."/>
            <person name="Haridas S."/>
            <person name="Kuo A."/>
            <person name="Salamov A."/>
            <person name="Ahrendt S.R."/>
            <person name="Lipzen A."/>
            <person name="Sullivan W."/>
            <person name="Andreopoulos W.B."/>
            <person name="Clum A."/>
            <person name="Lindquist E."/>
            <person name="Daum C."/>
            <person name="Ramamoorthy G.K."/>
            <person name="Gryganskyi A."/>
            <person name="Culley D."/>
            <person name="Magnuson J.K."/>
            <person name="James T.Y."/>
            <person name="O'Malley M.A."/>
            <person name="Stajich J.E."/>
            <person name="Spatafora J.W."/>
            <person name="Visel A."/>
            <person name="Grigoriev I.V."/>
        </authorList>
    </citation>
    <scope>NUCLEOTIDE SEQUENCE [LARGE SCALE GENOMIC DNA]</scope>
    <source>
        <strain evidence="6 7">JEL800</strain>
    </source>
</reference>
<dbReference type="Proteomes" id="UP000193642">
    <property type="component" value="Unassembled WGS sequence"/>
</dbReference>
<dbReference type="Gene3D" id="3.20.20.80">
    <property type="entry name" value="Glycosidases"/>
    <property type="match status" value="1"/>
</dbReference>
<evidence type="ECO:0000256" key="1">
    <source>
        <dbReference type="ARBA" id="ARBA00022801"/>
    </source>
</evidence>
<dbReference type="AlphaFoldDB" id="A0A1Y2BV14"/>
<feature type="transmembrane region" description="Helical" evidence="4">
    <location>
        <begin position="111"/>
        <end position="133"/>
    </location>
</feature>
<keyword evidence="4" id="KW-0812">Transmembrane</keyword>
<dbReference type="OrthoDB" id="6020543at2759"/>
<dbReference type="PANTHER" id="PTHR45708">
    <property type="entry name" value="ENDOCHITINASE"/>
    <property type="match status" value="1"/>
</dbReference>
<accession>A0A1Y2BV14</accession>
<feature type="region of interest" description="Disordered" evidence="3">
    <location>
        <begin position="144"/>
        <end position="183"/>
    </location>
</feature>
<organism evidence="6 7">
    <name type="scientific">Rhizoclosmatium globosum</name>
    <dbReference type="NCBI Taxonomy" id="329046"/>
    <lineage>
        <taxon>Eukaryota</taxon>
        <taxon>Fungi</taxon>
        <taxon>Fungi incertae sedis</taxon>
        <taxon>Chytridiomycota</taxon>
        <taxon>Chytridiomycota incertae sedis</taxon>
        <taxon>Chytridiomycetes</taxon>
        <taxon>Chytridiales</taxon>
        <taxon>Chytriomycetaceae</taxon>
        <taxon>Rhizoclosmatium</taxon>
    </lineage>
</organism>
<keyword evidence="4" id="KW-0472">Membrane</keyword>
<dbReference type="InterPro" id="IPR017853">
    <property type="entry name" value="GH"/>
</dbReference>
<evidence type="ECO:0000256" key="4">
    <source>
        <dbReference type="SAM" id="Phobius"/>
    </source>
</evidence>
<sequence>MAVRCWRDSREGCQCLDAPNRSAWVKKSLFSYLFLIPNMTQNYIHSGDIAASLKPQQNNQTTFGLEPVGRSKRKHPKMPSFLTATAAKDDTAAAVLGIDEKPQIKPKARRWVIPVAVVIILLAVGGGLAGYFLSRSSGNGNNNGVNGSLSNSGEASGTDAGSGPGAGAVAVPTPSSTPTPPPNLLPGSKRLFGYWGQNAIGNGVGMAGVGTRVVNTTDYQKNLAFYCDQGYYQVMNLAFLSDFGGGAGNWGLDFASRGSFYMRNGLALSSNNLPVDLAPFLAIGKDIQHCQSLGIKVILSVGGDKSSPYDLIRGDGVLYGKVLYDTFLGGNGKVRPFGNAILDGIELDIEKTRPGYTDEMVAMLKTIKRLSPQSLLSVVPQCYLNSQSMDLNTGPVIKSNPELLDYVIVQYYNNPSCSYPFGFNFNTWKSIYKGPIVVGLAGNETSAITGGFLNPGMLQAVVSQVWNDPQFYGISVYDVSSANPPLGNYAEVLRNSLDGKIVGSGYAPQGPATDEKQWASRCGSTWTQANNTCSLIPCVPYGPCGSLQCFTFLAPCAGVAAIPVTAIPGNITITTR</sequence>
<evidence type="ECO:0000259" key="5">
    <source>
        <dbReference type="PROSITE" id="PS51910"/>
    </source>
</evidence>
<keyword evidence="4" id="KW-1133">Transmembrane helix</keyword>
<keyword evidence="7" id="KW-1185">Reference proteome</keyword>
<dbReference type="GO" id="GO:0004568">
    <property type="term" value="F:chitinase activity"/>
    <property type="evidence" value="ECO:0007669"/>
    <property type="project" value="TreeGrafter"/>
</dbReference>
<dbReference type="PANTHER" id="PTHR45708:SF49">
    <property type="entry name" value="ENDOCHITINASE"/>
    <property type="match status" value="1"/>
</dbReference>
<dbReference type="SUPFAM" id="SSF51445">
    <property type="entry name" value="(Trans)glycosidases"/>
    <property type="match status" value="1"/>
</dbReference>
<dbReference type="GO" id="GO:0005975">
    <property type="term" value="P:carbohydrate metabolic process"/>
    <property type="evidence" value="ECO:0007669"/>
    <property type="project" value="InterPro"/>
</dbReference>
<name>A0A1Y2BV14_9FUNG</name>
<gene>
    <name evidence="6" type="ORF">BCR33DRAFT_720625</name>
</gene>
<dbReference type="PROSITE" id="PS51910">
    <property type="entry name" value="GH18_2"/>
    <property type="match status" value="1"/>
</dbReference>
<keyword evidence="1 6" id="KW-0378">Hydrolase</keyword>
<feature type="domain" description="GH18" evidence="5">
    <location>
        <begin position="189"/>
        <end position="500"/>
    </location>
</feature>
<comment type="caution">
    <text evidence="6">The sequence shown here is derived from an EMBL/GenBank/DDBJ whole genome shotgun (WGS) entry which is preliminary data.</text>
</comment>